<keyword evidence="1" id="KW-0472">Membrane</keyword>
<gene>
    <name evidence="2" type="ORF">MGAL_10B077610</name>
</gene>
<name>A0A8B6C978_MYTGA</name>
<keyword evidence="1" id="KW-0812">Transmembrane</keyword>
<accession>A0A8B6C978</accession>
<feature type="transmembrane region" description="Helical" evidence="1">
    <location>
        <begin position="6"/>
        <end position="22"/>
    </location>
</feature>
<protein>
    <submittedName>
        <fullName evidence="2">Uncharacterized protein</fullName>
    </submittedName>
</protein>
<evidence type="ECO:0000313" key="3">
    <source>
        <dbReference type="Proteomes" id="UP000596742"/>
    </source>
</evidence>
<comment type="caution">
    <text evidence="2">The sequence shown here is derived from an EMBL/GenBank/DDBJ whole genome shotgun (WGS) entry which is preliminary data.</text>
</comment>
<reference evidence="2" key="1">
    <citation type="submission" date="2018-11" db="EMBL/GenBank/DDBJ databases">
        <authorList>
            <person name="Alioto T."/>
            <person name="Alioto T."/>
        </authorList>
    </citation>
    <scope>NUCLEOTIDE SEQUENCE</scope>
</reference>
<evidence type="ECO:0000256" key="1">
    <source>
        <dbReference type="SAM" id="Phobius"/>
    </source>
</evidence>
<keyword evidence="3" id="KW-1185">Reference proteome</keyword>
<feature type="non-terminal residue" evidence="2">
    <location>
        <position position="1"/>
    </location>
</feature>
<organism evidence="2 3">
    <name type="scientific">Mytilus galloprovincialis</name>
    <name type="common">Mediterranean mussel</name>
    <dbReference type="NCBI Taxonomy" id="29158"/>
    <lineage>
        <taxon>Eukaryota</taxon>
        <taxon>Metazoa</taxon>
        <taxon>Spiralia</taxon>
        <taxon>Lophotrochozoa</taxon>
        <taxon>Mollusca</taxon>
        <taxon>Bivalvia</taxon>
        <taxon>Autobranchia</taxon>
        <taxon>Pteriomorphia</taxon>
        <taxon>Mytilida</taxon>
        <taxon>Mytiloidea</taxon>
        <taxon>Mytilidae</taxon>
        <taxon>Mytilinae</taxon>
        <taxon>Mytilus</taxon>
    </lineage>
</organism>
<dbReference type="EMBL" id="UYJE01001349">
    <property type="protein sequence ID" value="VDI01364.1"/>
    <property type="molecule type" value="Genomic_DNA"/>
</dbReference>
<keyword evidence="1" id="KW-1133">Transmembrane helix</keyword>
<sequence length="85" mass="10086">MGYELFAFAIVVALMSIYVYNNERRMGEMFYKLDQTAQLQQVLHFVDTKFAEIEKKTETKLQEADNRHKLTTDHLQKKIDDITKL</sequence>
<proteinExistence type="predicted"/>
<evidence type="ECO:0000313" key="2">
    <source>
        <dbReference type="EMBL" id="VDI01364.1"/>
    </source>
</evidence>
<dbReference type="Proteomes" id="UP000596742">
    <property type="component" value="Unassembled WGS sequence"/>
</dbReference>
<dbReference type="AlphaFoldDB" id="A0A8B6C978"/>